<sequence length="63" mass="7596">MRVYSFNDFKYICYIEGNGKAVEKIFSGLLETKELKSFYKNLEKKHLDINTIYNEYLFQSKNK</sequence>
<gene>
    <name evidence="1" type="ORF">E3077_15875</name>
</gene>
<name>A0A4B9HXV7_LISMN</name>
<dbReference type="AlphaFoldDB" id="A0A4B9HXV7"/>
<evidence type="ECO:0000313" key="1">
    <source>
        <dbReference type="EMBL" id="EAE6014973.1"/>
    </source>
</evidence>
<comment type="caution">
    <text evidence="1">The sequence shown here is derived from an EMBL/GenBank/DDBJ whole genome shotgun (WGS) entry which is preliminary data.</text>
</comment>
<evidence type="ECO:0000313" key="2">
    <source>
        <dbReference type="Proteomes" id="UP000330099"/>
    </source>
</evidence>
<dbReference type="EMBL" id="AAASZE010000018">
    <property type="protein sequence ID" value="EAE6014973.1"/>
    <property type="molecule type" value="Genomic_DNA"/>
</dbReference>
<protein>
    <submittedName>
        <fullName evidence="1">Uncharacterized protein</fullName>
    </submittedName>
</protein>
<dbReference type="Proteomes" id="UP000330099">
    <property type="component" value="Unassembled WGS sequence"/>
</dbReference>
<reference evidence="1 2" key="1">
    <citation type="submission" date="2019-03" db="EMBL/GenBank/DDBJ databases">
        <authorList>
            <consortium name="GenomeTrakr: Next Generation Sequencing Network for Food Pathogen Tracability"/>
        </authorList>
    </citation>
    <scope>NUCLEOTIDE SEQUENCE [LARGE SCALE GENOMIC DNA]</scope>
    <source>
        <strain evidence="1 2">LS1392</strain>
    </source>
</reference>
<proteinExistence type="predicted"/>
<organism evidence="1 2">
    <name type="scientific">Listeria monocytogenes serotype 1/2b</name>
    <dbReference type="NCBI Taxonomy" id="2291966"/>
    <lineage>
        <taxon>Bacteria</taxon>
        <taxon>Bacillati</taxon>
        <taxon>Bacillota</taxon>
        <taxon>Bacilli</taxon>
        <taxon>Bacillales</taxon>
        <taxon>Listeriaceae</taxon>
        <taxon>Listeria</taxon>
    </lineage>
</organism>
<accession>A0A4B9HXV7</accession>